<accession>A0AAD7VZY7</accession>
<feature type="region of interest" description="Disordered" evidence="1">
    <location>
        <begin position="1"/>
        <end position="70"/>
    </location>
</feature>
<dbReference type="Proteomes" id="UP001221898">
    <property type="component" value="Unassembled WGS sequence"/>
</dbReference>
<name>A0AAD7VZY7_9TELE</name>
<gene>
    <name evidence="2" type="ORF">AAFF_G00311310</name>
</gene>
<organism evidence="2 3">
    <name type="scientific">Aldrovandia affinis</name>
    <dbReference type="NCBI Taxonomy" id="143900"/>
    <lineage>
        <taxon>Eukaryota</taxon>
        <taxon>Metazoa</taxon>
        <taxon>Chordata</taxon>
        <taxon>Craniata</taxon>
        <taxon>Vertebrata</taxon>
        <taxon>Euteleostomi</taxon>
        <taxon>Actinopterygii</taxon>
        <taxon>Neopterygii</taxon>
        <taxon>Teleostei</taxon>
        <taxon>Notacanthiformes</taxon>
        <taxon>Halosauridae</taxon>
        <taxon>Aldrovandia</taxon>
    </lineage>
</organism>
<feature type="compositionally biased region" description="Polar residues" evidence="1">
    <location>
        <begin position="15"/>
        <end position="39"/>
    </location>
</feature>
<reference evidence="2" key="1">
    <citation type="journal article" date="2023" name="Science">
        <title>Genome structures resolve the early diversification of teleost fishes.</title>
        <authorList>
            <person name="Parey E."/>
            <person name="Louis A."/>
            <person name="Montfort J."/>
            <person name="Bouchez O."/>
            <person name="Roques C."/>
            <person name="Iampietro C."/>
            <person name="Lluch J."/>
            <person name="Castinel A."/>
            <person name="Donnadieu C."/>
            <person name="Desvignes T."/>
            <person name="Floi Bucao C."/>
            <person name="Jouanno E."/>
            <person name="Wen M."/>
            <person name="Mejri S."/>
            <person name="Dirks R."/>
            <person name="Jansen H."/>
            <person name="Henkel C."/>
            <person name="Chen W.J."/>
            <person name="Zahm M."/>
            <person name="Cabau C."/>
            <person name="Klopp C."/>
            <person name="Thompson A.W."/>
            <person name="Robinson-Rechavi M."/>
            <person name="Braasch I."/>
            <person name="Lecointre G."/>
            <person name="Bobe J."/>
            <person name="Postlethwait J.H."/>
            <person name="Berthelot C."/>
            <person name="Roest Crollius H."/>
            <person name="Guiguen Y."/>
        </authorList>
    </citation>
    <scope>NUCLEOTIDE SEQUENCE</scope>
    <source>
        <strain evidence="2">NC1722</strain>
    </source>
</reference>
<comment type="caution">
    <text evidence="2">The sequence shown here is derived from an EMBL/GenBank/DDBJ whole genome shotgun (WGS) entry which is preliminary data.</text>
</comment>
<protein>
    <submittedName>
        <fullName evidence="2">Uncharacterized protein</fullName>
    </submittedName>
</protein>
<evidence type="ECO:0000256" key="1">
    <source>
        <dbReference type="SAM" id="MobiDB-lite"/>
    </source>
</evidence>
<evidence type="ECO:0000313" key="2">
    <source>
        <dbReference type="EMBL" id="KAJ8367700.1"/>
    </source>
</evidence>
<feature type="compositionally biased region" description="Basic and acidic residues" evidence="1">
    <location>
        <begin position="1"/>
        <end position="13"/>
    </location>
</feature>
<dbReference type="EMBL" id="JAINUG010000457">
    <property type="protein sequence ID" value="KAJ8367700.1"/>
    <property type="molecule type" value="Genomic_DNA"/>
</dbReference>
<proteinExistence type="predicted"/>
<keyword evidence="3" id="KW-1185">Reference proteome</keyword>
<dbReference type="AlphaFoldDB" id="A0AAD7VZY7"/>
<sequence>MPRSSGDWDRKEAGASQSDRQTHRPTTNAPHRSNNSNPPNERASGPLARHPGPGTTDLGVSSYVPNDLLN</sequence>
<evidence type="ECO:0000313" key="3">
    <source>
        <dbReference type="Proteomes" id="UP001221898"/>
    </source>
</evidence>